<dbReference type="STRING" id="947166.A0A1D1VBN7"/>
<dbReference type="EMBL" id="BDGG01000004">
    <property type="protein sequence ID" value="GAU98310.1"/>
    <property type="molecule type" value="Genomic_DNA"/>
</dbReference>
<dbReference type="PANTHER" id="PTHR15955:SF8">
    <property type="entry name" value="RWD DOMAIN-CONTAINING PROTEIN 2B-RELATED"/>
    <property type="match status" value="1"/>
</dbReference>
<dbReference type="CDD" id="cd23829">
    <property type="entry name" value="RWD_RWDD2"/>
    <property type="match status" value="1"/>
</dbReference>
<dbReference type="InterPro" id="IPR059181">
    <property type="entry name" value="RWDD2A-B_C"/>
</dbReference>
<dbReference type="SUPFAM" id="SSF54495">
    <property type="entry name" value="UBC-like"/>
    <property type="match status" value="1"/>
</dbReference>
<evidence type="ECO:0000259" key="2">
    <source>
        <dbReference type="PROSITE" id="PS50908"/>
    </source>
</evidence>
<sequence length="327" mass="36879">MASKDFSPSARTLSLDAPEDAPVDSTDDFALLRSSLTAQLNEIEILESMYSMPGEFFLHDQDAKAQLDSFCRDRGAVVPSEISYDIRLQCENAGPNNAPVEVVATVTYPYNYPDAAGPNVYVRFLNQYHTRQHQSYLNKTLSAWIKGLSKGEACVLQIFSWIEQNTTSFVSSIRPQQLSEENAENQPAESEFERLWIYSHHIYSKHKREMVMALAKNLELSGFMLIGKPGIICVEGMRKDARAFYDQIKRFTWQKIALRHQEAASVSADNISKEQKFVKFKEMSANGTGKEDSQDMSDFIQFLKDRGCGDVIPILFAGIKVQEGGEN</sequence>
<dbReference type="Proteomes" id="UP000186922">
    <property type="component" value="Unassembled WGS sequence"/>
</dbReference>
<dbReference type="InterPro" id="IPR016135">
    <property type="entry name" value="UBQ-conjugating_enzyme/RWD"/>
</dbReference>
<dbReference type="Pfam" id="PF06544">
    <property type="entry name" value="Prp3_C"/>
    <property type="match status" value="1"/>
</dbReference>
<organism evidence="3 4">
    <name type="scientific">Ramazzottius varieornatus</name>
    <name type="common">Water bear</name>
    <name type="synonym">Tardigrade</name>
    <dbReference type="NCBI Taxonomy" id="947166"/>
    <lineage>
        <taxon>Eukaryota</taxon>
        <taxon>Metazoa</taxon>
        <taxon>Ecdysozoa</taxon>
        <taxon>Tardigrada</taxon>
        <taxon>Eutardigrada</taxon>
        <taxon>Parachela</taxon>
        <taxon>Hypsibioidea</taxon>
        <taxon>Ramazzottiidae</taxon>
        <taxon>Ramazzottius</taxon>
    </lineage>
</organism>
<dbReference type="PROSITE" id="PS50908">
    <property type="entry name" value="RWD"/>
    <property type="match status" value="1"/>
</dbReference>
<dbReference type="InterPro" id="IPR006575">
    <property type="entry name" value="RWD_dom"/>
</dbReference>
<name>A0A1D1VBN7_RAMVA</name>
<dbReference type="PIRSF" id="PIRSF038021">
    <property type="entry name" value="UCP038021_RWDD2"/>
    <property type="match status" value="1"/>
</dbReference>
<feature type="domain" description="RWD" evidence="2">
    <location>
        <begin position="41"/>
        <end position="169"/>
    </location>
</feature>
<reference evidence="3 4" key="1">
    <citation type="journal article" date="2016" name="Nat. Commun.">
        <title>Extremotolerant tardigrade genome and improved radiotolerance of human cultured cells by tardigrade-unique protein.</title>
        <authorList>
            <person name="Hashimoto T."/>
            <person name="Horikawa D.D."/>
            <person name="Saito Y."/>
            <person name="Kuwahara H."/>
            <person name="Kozuka-Hata H."/>
            <person name="Shin-I T."/>
            <person name="Minakuchi Y."/>
            <person name="Ohishi K."/>
            <person name="Motoyama A."/>
            <person name="Aizu T."/>
            <person name="Enomoto A."/>
            <person name="Kondo K."/>
            <person name="Tanaka S."/>
            <person name="Hara Y."/>
            <person name="Koshikawa S."/>
            <person name="Sagara H."/>
            <person name="Miura T."/>
            <person name="Yokobori S."/>
            <person name="Miyagawa K."/>
            <person name="Suzuki Y."/>
            <person name="Kubo T."/>
            <person name="Oyama M."/>
            <person name="Kohara Y."/>
            <person name="Fujiyama A."/>
            <person name="Arakawa K."/>
            <person name="Katayama T."/>
            <person name="Toyoda A."/>
            <person name="Kunieda T."/>
        </authorList>
    </citation>
    <scope>NUCLEOTIDE SEQUENCE [LARGE SCALE GENOMIC DNA]</scope>
    <source>
        <strain evidence="3 4">YOKOZUNA-1</strain>
    </source>
</reference>
<accession>A0A1D1VBN7</accession>
<dbReference type="InterPro" id="IPR017359">
    <property type="entry name" value="Phi-like"/>
</dbReference>
<dbReference type="Gene3D" id="3.10.110.10">
    <property type="entry name" value="Ubiquitin Conjugating Enzyme"/>
    <property type="match status" value="1"/>
</dbReference>
<evidence type="ECO:0000313" key="4">
    <source>
        <dbReference type="Proteomes" id="UP000186922"/>
    </source>
</evidence>
<keyword evidence="4" id="KW-1185">Reference proteome</keyword>
<dbReference type="InterPro" id="IPR010541">
    <property type="entry name" value="Prp3_C"/>
</dbReference>
<gene>
    <name evidence="3" type="primary">RvY_09474-1</name>
    <name evidence="3" type="synonym">RvY_09474.1</name>
    <name evidence="3" type="ORF">RvY_09474</name>
</gene>
<proteinExistence type="predicted"/>
<evidence type="ECO:0000313" key="3">
    <source>
        <dbReference type="EMBL" id="GAU98310.1"/>
    </source>
</evidence>
<dbReference type="CDD" id="cd24163">
    <property type="entry name" value="RWDD2_C"/>
    <property type="match status" value="1"/>
</dbReference>
<comment type="caution">
    <text evidence="3">The sequence shown here is derived from an EMBL/GenBank/DDBJ whole genome shotgun (WGS) entry which is preliminary data.</text>
</comment>
<dbReference type="AlphaFoldDB" id="A0A1D1VBN7"/>
<evidence type="ECO:0000256" key="1">
    <source>
        <dbReference type="SAM" id="MobiDB-lite"/>
    </source>
</evidence>
<dbReference type="OrthoDB" id="432412at2759"/>
<dbReference type="Pfam" id="PF05773">
    <property type="entry name" value="RWD"/>
    <property type="match status" value="1"/>
</dbReference>
<protein>
    <recommendedName>
        <fullName evidence="2">RWD domain-containing protein</fullName>
    </recommendedName>
</protein>
<dbReference type="PANTHER" id="PTHR15955">
    <property type="entry name" value="RWD DOMAIN CONTAINING PROTEIN 2"/>
    <property type="match status" value="1"/>
</dbReference>
<feature type="region of interest" description="Disordered" evidence="1">
    <location>
        <begin position="1"/>
        <end position="22"/>
    </location>
</feature>